<dbReference type="GO" id="GO:0006355">
    <property type="term" value="P:regulation of DNA-templated transcription"/>
    <property type="evidence" value="ECO:0007669"/>
    <property type="project" value="InterPro"/>
</dbReference>
<dbReference type="OrthoDB" id="56671at2759"/>
<evidence type="ECO:0000313" key="1">
    <source>
        <dbReference type="EMBL" id="KAG7351583.1"/>
    </source>
</evidence>
<evidence type="ECO:0008006" key="3">
    <source>
        <dbReference type="Google" id="ProtNLM"/>
    </source>
</evidence>
<keyword evidence="2" id="KW-1185">Reference proteome</keyword>
<proteinExistence type="predicted"/>
<dbReference type="AlphaFoldDB" id="A0A9K3PLE2"/>
<name>A0A9K3PLE2_9STRA</name>
<dbReference type="PANTHER" id="PTHR31669:SF302">
    <property type="entry name" value="PROTEIN FAR1-RELATED SEQUENCE"/>
    <property type="match status" value="1"/>
</dbReference>
<reference evidence="1" key="2">
    <citation type="submission" date="2021-04" db="EMBL/GenBank/DDBJ databases">
        <authorList>
            <person name="Podell S."/>
        </authorList>
    </citation>
    <scope>NUCLEOTIDE SEQUENCE</scope>
    <source>
        <strain evidence="1">Hildebrandi</strain>
    </source>
</reference>
<sequence>MDDSTLPLVAGGGPAEAAGENLTGAGATPIQDDGGFVYSPHELELIQKIQEDAAQCYPFGQEYTTLSSLRENLRDFAGRHGFAVSSEGNKICCTRCEQPQGYREKRMRLTPVAEEKKRNRSSTRVGCTFSICYSVIDYKSKESKTNKRVKITKASNYQHSNGCLPSRDQLAIETRKAGNFQVATHETTAVSTNVKVSTPLLRGLMQPMFSQGTALDTQFIFNFRVRIRQMLQRGIPDLASYAVTKDQEDKLLSCIDVAYQETPEYLTAALECYQELLLEAMQDKNDLQQITTFLDSCAAKDPTFTYSIGTSDDGEVTGILWQTGVMRKDFQLFGDFLFIDCLGRSLNDRGWPINTIAMLDGHKKVCLPCEAITIAESIDAYAWLIRSTVEMTPGGEMSDIKIIFGDGILDGDTLLQKLGITQTCNIVLDHYHLLDPKIGAWPKKFGLRFWNLVQEDLTKMVKETSERAYNQALERLRDTVKHSADLSTYVEKHIHSKRRQLALHLVNTYPGNSERHGNAPAEANHSSILQRIGSEVALGSALQVRDLSDQEAKKSLSLWGFELYERSKKYSQNLTYDENSNGSITFLRHDGTEYLTLSNNATNCGCKDWIAYVGIQCAHLYIARNKQFDIGLWKPHFRIRKKLDVASPPSGHNQSTLSGYVPSVEGDGPECFPLGEDDDPNGSQSESVIHEVNGNIREKLNYGLNDMQRVAQQLVYDIFKCRHDKTRHMFAGTLLQLMNTFLEMKPQPTACRQKIH</sequence>
<reference evidence="1" key="1">
    <citation type="journal article" date="2021" name="Sci. Rep.">
        <title>Diploid genomic architecture of Nitzschia inconspicua, an elite biomass production diatom.</title>
        <authorList>
            <person name="Oliver A."/>
            <person name="Podell S."/>
            <person name="Pinowska A."/>
            <person name="Traller J.C."/>
            <person name="Smith S.R."/>
            <person name="McClure R."/>
            <person name="Beliaev A."/>
            <person name="Bohutskyi P."/>
            <person name="Hill E.A."/>
            <person name="Rabines A."/>
            <person name="Zheng H."/>
            <person name="Allen L.Z."/>
            <person name="Kuo A."/>
            <person name="Grigoriev I.V."/>
            <person name="Allen A.E."/>
            <person name="Hazlebeck D."/>
            <person name="Allen E.E."/>
        </authorList>
    </citation>
    <scope>NUCLEOTIDE SEQUENCE</scope>
    <source>
        <strain evidence="1">Hildebrandi</strain>
    </source>
</reference>
<protein>
    <recommendedName>
        <fullName evidence="3">SWIM-type domain-containing protein</fullName>
    </recommendedName>
</protein>
<dbReference type="EMBL" id="JAGRRH010000018">
    <property type="protein sequence ID" value="KAG7351583.1"/>
    <property type="molecule type" value="Genomic_DNA"/>
</dbReference>
<evidence type="ECO:0000313" key="2">
    <source>
        <dbReference type="Proteomes" id="UP000693970"/>
    </source>
</evidence>
<dbReference type="InterPro" id="IPR031052">
    <property type="entry name" value="FHY3/FAR1"/>
</dbReference>
<gene>
    <name evidence="1" type="ORF">IV203_010943</name>
</gene>
<dbReference type="Proteomes" id="UP000693970">
    <property type="component" value="Unassembled WGS sequence"/>
</dbReference>
<dbReference type="PANTHER" id="PTHR31669">
    <property type="entry name" value="PROTEIN FAR1-RELATED SEQUENCE 10-RELATED"/>
    <property type="match status" value="1"/>
</dbReference>
<comment type="caution">
    <text evidence="1">The sequence shown here is derived from an EMBL/GenBank/DDBJ whole genome shotgun (WGS) entry which is preliminary data.</text>
</comment>
<accession>A0A9K3PLE2</accession>
<organism evidence="1 2">
    <name type="scientific">Nitzschia inconspicua</name>
    <dbReference type="NCBI Taxonomy" id="303405"/>
    <lineage>
        <taxon>Eukaryota</taxon>
        <taxon>Sar</taxon>
        <taxon>Stramenopiles</taxon>
        <taxon>Ochrophyta</taxon>
        <taxon>Bacillariophyta</taxon>
        <taxon>Bacillariophyceae</taxon>
        <taxon>Bacillariophycidae</taxon>
        <taxon>Bacillariales</taxon>
        <taxon>Bacillariaceae</taxon>
        <taxon>Nitzschia</taxon>
    </lineage>
</organism>